<name>A0AAD5JMI3_9FUNG</name>
<comment type="caution">
    <text evidence="2">The sequence shown here is derived from an EMBL/GenBank/DDBJ whole genome shotgun (WGS) entry which is preliminary data.</text>
</comment>
<sequence>MSSNFLQLFSNNINSNIDDHLQELLLPFDIKTEITSYLSQSDCLTCMTVCRTWQKQIPQYAQPVWSQLRLHSSNIVLPYHQHQLWEQCIGRHVKSVVFDSFQLEDDEERLYTTICKLIDNRCDRIQSIEFIDCNTRNEVLLLELLKKLASSSTIKLQFTRHSTDLYLAHLIHTCPNLTHFSYSRSYYNGFRKNRKRRNITTAQPYIARPESPFLPMKIYCKNNNEQQPQFPKLIHFKVESRCSDPTVLLQINHILQHSPSLEYFTYELRNDGLFTFCNDLVSIDLKQILLSCPNLRYLRGNVSDDDFIFSKHTHYKDIESYSTVNVSNKKHQQQQYNGGLRYFLGCETKNYGPEKMEHYLLHNESTLDFLLFKGSMPAVMEPSRTAMASMSNWTHLLQSIHAPRLRKLVFYNTILDNNPDSIPIMTSNCPMLEELVLEAYSPNNQRTMALDIIRLATNTKQLQRLMLAGITIHVNYHVYFSLPEDEEQQEENKGYNNQMEKIFKATWVRLQDIYISNVHLTCPNEMLFYKSLTCLPQLKYLKIPKRLALAVTQ</sequence>
<organism evidence="2 3">
    <name type="scientific">Phascolomyces articulosus</name>
    <dbReference type="NCBI Taxonomy" id="60185"/>
    <lineage>
        <taxon>Eukaryota</taxon>
        <taxon>Fungi</taxon>
        <taxon>Fungi incertae sedis</taxon>
        <taxon>Mucoromycota</taxon>
        <taxon>Mucoromycotina</taxon>
        <taxon>Mucoromycetes</taxon>
        <taxon>Mucorales</taxon>
        <taxon>Lichtheimiaceae</taxon>
        <taxon>Phascolomyces</taxon>
    </lineage>
</organism>
<dbReference type="Gene3D" id="3.80.10.10">
    <property type="entry name" value="Ribonuclease Inhibitor"/>
    <property type="match status" value="2"/>
</dbReference>
<dbReference type="Pfam" id="PF12937">
    <property type="entry name" value="F-box-like"/>
    <property type="match status" value="1"/>
</dbReference>
<dbReference type="InterPro" id="IPR001810">
    <property type="entry name" value="F-box_dom"/>
</dbReference>
<evidence type="ECO:0000313" key="3">
    <source>
        <dbReference type="Proteomes" id="UP001209540"/>
    </source>
</evidence>
<dbReference type="AlphaFoldDB" id="A0AAD5JMI3"/>
<reference evidence="2" key="2">
    <citation type="submission" date="2023-02" db="EMBL/GenBank/DDBJ databases">
        <authorList>
            <consortium name="DOE Joint Genome Institute"/>
            <person name="Mondo S.J."/>
            <person name="Chang Y."/>
            <person name="Wang Y."/>
            <person name="Ahrendt S."/>
            <person name="Andreopoulos W."/>
            <person name="Barry K."/>
            <person name="Beard J."/>
            <person name="Benny G.L."/>
            <person name="Blankenship S."/>
            <person name="Bonito G."/>
            <person name="Cuomo C."/>
            <person name="Desiro A."/>
            <person name="Gervers K.A."/>
            <person name="Hundley H."/>
            <person name="Kuo A."/>
            <person name="LaButti K."/>
            <person name="Lang B.F."/>
            <person name="Lipzen A."/>
            <person name="O'Donnell K."/>
            <person name="Pangilinan J."/>
            <person name="Reynolds N."/>
            <person name="Sandor L."/>
            <person name="Smith M.W."/>
            <person name="Tsang A."/>
            <person name="Grigoriev I.V."/>
            <person name="Stajich J.E."/>
            <person name="Spatafora J.W."/>
        </authorList>
    </citation>
    <scope>NUCLEOTIDE SEQUENCE</scope>
    <source>
        <strain evidence="2">RSA 2281</strain>
    </source>
</reference>
<dbReference type="CDD" id="cd09917">
    <property type="entry name" value="F-box_SF"/>
    <property type="match status" value="1"/>
</dbReference>
<proteinExistence type="predicted"/>
<keyword evidence="3" id="KW-1185">Reference proteome</keyword>
<dbReference type="EMBL" id="JAIXMP010000050">
    <property type="protein sequence ID" value="KAI9245698.1"/>
    <property type="molecule type" value="Genomic_DNA"/>
</dbReference>
<gene>
    <name evidence="2" type="ORF">BDA99DRAFT_527877</name>
</gene>
<evidence type="ECO:0000259" key="1">
    <source>
        <dbReference type="Pfam" id="PF12937"/>
    </source>
</evidence>
<reference evidence="2" key="1">
    <citation type="journal article" date="2022" name="IScience">
        <title>Evolution of zygomycete secretomes and the origins of terrestrial fungal ecologies.</title>
        <authorList>
            <person name="Chang Y."/>
            <person name="Wang Y."/>
            <person name="Mondo S."/>
            <person name="Ahrendt S."/>
            <person name="Andreopoulos W."/>
            <person name="Barry K."/>
            <person name="Beard J."/>
            <person name="Benny G.L."/>
            <person name="Blankenship S."/>
            <person name="Bonito G."/>
            <person name="Cuomo C."/>
            <person name="Desiro A."/>
            <person name="Gervers K.A."/>
            <person name="Hundley H."/>
            <person name="Kuo A."/>
            <person name="LaButti K."/>
            <person name="Lang B.F."/>
            <person name="Lipzen A."/>
            <person name="O'Donnell K."/>
            <person name="Pangilinan J."/>
            <person name="Reynolds N."/>
            <person name="Sandor L."/>
            <person name="Smith M.E."/>
            <person name="Tsang A."/>
            <person name="Grigoriev I.V."/>
            <person name="Stajich J.E."/>
            <person name="Spatafora J.W."/>
        </authorList>
    </citation>
    <scope>NUCLEOTIDE SEQUENCE</scope>
    <source>
        <strain evidence="2">RSA 2281</strain>
    </source>
</reference>
<dbReference type="SUPFAM" id="SSF81383">
    <property type="entry name" value="F-box domain"/>
    <property type="match status" value="1"/>
</dbReference>
<dbReference type="InterPro" id="IPR036047">
    <property type="entry name" value="F-box-like_dom_sf"/>
</dbReference>
<dbReference type="InterPro" id="IPR032675">
    <property type="entry name" value="LRR_dom_sf"/>
</dbReference>
<feature type="domain" description="F-box" evidence="1">
    <location>
        <begin position="26"/>
        <end position="55"/>
    </location>
</feature>
<accession>A0AAD5JMI3</accession>
<dbReference type="Proteomes" id="UP001209540">
    <property type="component" value="Unassembled WGS sequence"/>
</dbReference>
<evidence type="ECO:0000313" key="2">
    <source>
        <dbReference type="EMBL" id="KAI9245698.1"/>
    </source>
</evidence>
<protein>
    <recommendedName>
        <fullName evidence="1">F-box domain-containing protein</fullName>
    </recommendedName>
</protein>
<dbReference type="SUPFAM" id="SSF52047">
    <property type="entry name" value="RNI-like"/>
    <property type="match status" value="1"/>
</dbReference>